<feature type="compositionally biased region" description="Basic and acidic residues" evidence="6">
    <location>
        <begin position="1168"/>
        <end position="1177"/>
    </location>
</feature>
<evidence type="ECO:0000313" key="13">
    <source>
        <dbReference type="RefSeq" id="XP_055870483.1"/>
    </source>
</evidence>
<proteinExistence type="predicted"/>
<feature type="region of interest" description="Disordered" evidence="6">
    <location>
        <begin position="944"/>
        <end position="968"/>
    </location>
</feature>
<feature type="region of interest" description="Disordered" evidence="6">
    <location>
        <begin position="442"/>
        <end position="472"/>
    </location>
</feature>
<dbReference type="RefSeq" id="XP_055870478.1">
    <property type="nucleotide sequence ID" value="XM_056014503.1"/>
</dbReference>
<evidence type="ECO:0000313" key="8">
    <source>
        <dbReference type="Proteomes" id="UP001165740"/>
    </source>
</evidence>
<dbReference type="PANTHER" id="PTHR15375:SF26">
    <property type="entry name" value="PROTEIN CHIFFON"/>
    <property type="match status" value="1"/>
</dbReference>
<feature type="region of interest" description="Disordered" evidence="6">
    <location>
        <begin position="36"/>
        <end position="67"/>
    </location>
</feature>
<evidence type="ECO:0000256" key="5">
    <source>
        <dbReference type="SAM" id="Coils"/>
    </source>
</evidence>
<keyword evidence="8" id="KW-1185">Reference proteome</keyword>
<feature type="compositionally biased region" description="Basic and acidic residues" evidence="6">
    <location>
        <begin position="1384"/>
        <end position="1397"/>
    </location>
</feature>
<feature type="region of interest" description="Disordered" evidence="6">
    <location>
        <begin position="1166"/>
        <end position="1185"/>
    </location>
</feature>
<evidence type="ECO:0000256" key="4">
    <source>
        <dbReference type="PROSITE-ProRule" id="PRU00600"/>
    </source>
</evidence>
<dbReference type="GO" id="GO:0008270">
    <property type="term" value="F:zinc ion binding"/>
    <property type="evidence" value="ECO:0007669"/>
    <property type="project" value="UniProtKB-KW"/>
</dbReference>
<dbReference type="RefSeq" id="XP_055870490.1">
    <property type="nucleotide sequence ID" value="XM_056014515.1"/>
</dbReference>
<keyword evidence="5" id="KW-0175">Coiled coil</keyword>
<protein>
    <submittedName>
        <fullName evidence="9 10">Uncharacterized protein LOC106072604</fullName>
    </submittedName>
</protein>
<dbReference type="SMART" id="SM00586">
    <property type="entry name" value="ZnF_DBF"/>
    <property type="match status" value="1"/>
</dbReference>
<dbReference type="GeneID" id="106072604"/>
<dbReference type="RefSeq" id="XP_055870495.1">
    <property type="nucleotide sequence ID" value="XM_056014520.1"/>
</dbReference>
<feature type="region of interest" description="Disordered" evidence="6">
    <location>
        <begin position="1354"/>
        <end position="1412"/>
    </location>
</feature>
<dbReference type="GO" id="GO:1901987">
    <property type="term" value="P:regulation of cell cycle phase transition"/>
    <property type="evidence" value="ECO:0007669"/>
    <property type="project" value="TreeGrafter"/>
</dbReference>
<reference evidence="9 10" key="1">
    <citation type="submission" date="2025-04" db="UniProtKB">
        <authorList>
            <consortium name="RefSeq"/>
        </authorList>
    </citation>
    <scope>IDENTIFICATION</scope>
</reference>
<dbReference type="RefSeq" id="XP_055870471.1">
    <property type="nucleotide sequence ID" value="XM_056014496.1"/>
</dbReference>
<feature type="compositionally biased region" description="Polar residues" evidence="6">
    <location>
        <begin position="462"/>
        <end position="472"/>
    </location>
</feature>
<evidence type="ECO:0000256" key="3">
    <source>
        <dbReference type="ARBA" id="ARBA00022833"/>
    </source>
</evidence>
<dbReference type="Gene3D" id="6.10.250.3410">
    <property type="entry name" value="DBF zinc finger"/>
    <property type="match status" value="1"/>
</dbReference>
<dbReference type="GO" id="GO:0043539">
    <property type="term" value="F:protein serine/threonine kinase activator activity"/>
    <property type="evidence" value="ECO:0007669"/>
    <property type="project" value="TreeGrafter"/>
</dbReference>
<evidence type="ECO:0000313" key="14">
    <source>
        <dbReference type="RefSeq" id="XP_055870490.1"/>
    </source>
</evidence>
<dbReference type="OrthoDB" id="21380at2759"/>
<feature type="compositionally biased region" description="Polar residues" evidence="6">
    <location>
        <begin position="442"/>
        <end position="455"/>
    </location>
</feature>
<dbReference type="GO" id="GO:0031431">
    <property type="term" value="C:Dbf4-dependent protein kinase complex"/>
    <property type="evidence" value="ECO:0007669"/>
    <property type="project" value="TreeGrafter"/>
</dbReference>
<dbReference type="Proteomes" id="UP001165740">
    <property type="component" value="Chromosome 1"/>
</dbReference>
<keyword evidence="3" id="KW-0862">Zinc</keyword>
<evidence type="ECO:0000256" key="6">
    <source>
        <dbReference type="SAM" id="MobiDB-lite"/>
    </source>
</evidence>
<dbReference type="Pfam" id="PF07535">
    <property type="entry name" value="zf-DBF"/>
    <property type="match status" value="1"/>
</dbReference>
<keyword evidence="2 4" id="KW-0863">Zinc-finger</keyword>
<dbReference type="PANTHER" id="PTHR15375">
    <property type="entry name" value="ACTIVATOR OF S-PHASE KINASE-RELATED"/>
    <property type="match status" value="1"/>
</dbReference>
<dbReference type="RefSeq" id="XP_055870482.1">
    <property type="nucleotide sequence ID" value="XM_056014507.1"/>
</dbReference>
<evidence type="ECO:0000313" key="10">
    <source>
        <dbReference type="RefSeq" id="XP_055870471.1"/>
    </source>
</evidence>
<gene>
    <name evidence="9 10 11 12 13 14 15" type="primary">LOC106072604</name>
</gene>
<feature type="region of interest" description="Disordered" evidence="6">
    <location>
        <begin position="123"/>
        <end position="144"/>
    </location>
</feature>
<dbReference type="GO" id="GO:0003676">
    <property type="term" value="F:nucleic acid binding"/>
    <property type="evidence" value="ECO:0007669"/>
    <property type="project" value="InterPro"/>
</dbReference>
<dbReference type="PROSITE" id="PS51265">
    <property type="entry name" value="ZF_DBF4"/>
    <property type="match status" value="1"/>
</dbReference>
<dbReference type="RefSeq" id="XP_055870483.1">
    <property type="nucleotide sequence ID" value="XM_056014508.1"/>
</dbReference>
<organism evidence="8 15">
    <name type="scientific">Biomphalaria glabrata</name>
    <name type="common">Bloodfluke planorb</name>
    <name type="synonym">Freshwater snail</name>
    <dbReference type="NCBI Taxonomy" id="6526"/>
    <lineage>
        <taxon>Eukaryota</taxon>
        <taxon>Metazoa</taxon>
        <taxon>Spiralia</taxon>
        <taxon>Lophotrochozoa</taxon>
        <taxon>Mollusca</taxon>
        <taxon>Gastropoda</taxon>
        <taxon>Heterobranchia</taxon>
        <taxon>Euthyneura</taxon>
        <taxon>Panpulmonata</taxon>
        <taxon>Hygrophila</taxon>
        <taxon>Lymnaeoidea</taxon>
        <taxon>Planorbidae</taxon>
        <taxon>Biomphalaria</taxon>
    </lineage>
</organism>
<feature type="region of interest" description="Disordered" evidence="6">
    <location>
        <begin position="1311"/>
        <end position="1341"/>
    </location>
</feature>
<dbReference type="InterPro" id="IPR006572">
    <property type="entry name" value="Znf_DBF"/>
</dbReference>
<evidence type="ECO:0000256" key="1">
    <source>
        <dbReference type="ARBA" id="ARBA00022723"/>
    </source>
</evidence>
<dbReference type="InterPro" id="IPR051590">
    <property type="entry name" value="Replication_Regulatory_Kinase"/>
</dbReference>
<evidence type="ECO:0000259" key="7">
    <source>
        <dbReference type="PROSITE" id="PS51265"/>
    </source>
</evidence>
<accession>A0A9W2Z637</accession>
<evidence type="ECO:0000313" key="11">
    <source>
        <dbReference type="RefSeq" id="XP_055870478.1"/>
    </source>
</evidence>
<feature type="domain" description="DBF4-type" evidence="7">
    <location>
        <begin position="350"/>
        <end position="399"/>
    </location>
</feature>
<feature type="coiled-coil region" evidence="5">
    <location>
        <begin position="190"/>
        <end position="217"/>
    </location>
</feature>
<dbReference type="GO" id="GO:0010571">
    <property type="term" value="P:positive regulation of nuclear cell cycle DNA replication"/>
    <property type="evidence" value="ECO:0007669"/>
    <property type="project" value="TreeGrafter"/>
</dbReference>
<evidence type="ECO:0000313" key="15">
    <source>
        <dbReference type="RefSeq" id="XP_055870495.1"/>
    </source>
</evidence>
<sequence length="1591" mass="179690">MLNNTSRSRSGPAFVTKRQNKDAINFYFKQEKMTSHKRRSLTMKQASDKIRLKNKGKKKSKAGDKNSQNLPLLNKLIYIDIKQGKQCELIEEQLKKLGAKVEKFLSCEVNYVISLTGPFKTDKTNAKEDNPQSPSFGNLTSPFNCGPSPTGNNEAKRAVVSRGKALAQIACAKNQASSVVANAEKLGIKIISLEAASKWLEKELKKLDREFKNESKDEDEASTVNPQIIGNKKKKKQLKGPFIKFEAINKLYRPVKSELPCWPKINLLAPPGICPFGEAKLKVQNHYKTRKCLPVQKLPCLEPFLTEHKGEEKRAPVRVSPVSAVVGVPIVTTGEVRGNLAVHLKKSTQINKQQGYCDCCEMKYNNLNEHLSSYDHRAFARDKSNYESLDALINSSPSTVQFLQSVLLKHCVQKQDLHENSENCAEIFLPVISPISPLTTEKNPSLETAPTSLINPQELKNETQTSKNNNQIDITESLSLAKTPKKDPQTENCLSAVVIRRPGPSGMFTSPRRRQPTPNKKPWVRERSMIFRDSPMASLQPSIKSSPNFTLAESVCLGSTKCFSAPVANKKQESKKAVNRSLIRVIDFTQVTDLAGNNKYGVNIEPTSDQFKSLSTPVIKNKLIGESPLKKNTRSLKKTVHKSSTNAELERDPNIDICIQDDIIKDFHSLSLSTDEKVITEHVDFVNISKSSSDNTKTYPNILINKNKDKCFNAIEENTNGLVNHEQKMVYEEINIGNSMPEETLNENRNISELDVVLPENNVMPCVTDEGKHRVVLTSMSNMSSYSHCSKNFINEPNQLSNDVDKTIDKLSLIYQTALTEHHEQSAQEYCFNLELPTKQNQVCDKVLNTCHLSSKLFNLSPTKENNVGKLNNELDIKMENVDTLNHVNILSPDVKILNEFLKGSSHDSEVLMDTVCDTEELDGDKNGNNLSQLSLNMEHVNQDEDKNYNSNDHNGRDVNNSLTSAPNIADRVKTRQRINQSLEKYTEEVDVSTVNSIDNDKKEKGKKKKKKSKQNLNNIKEYKFSNALINSEELIIQNQHNVPNIADLALPAVPNIAERVKKRRSCTLFNHEGQYADSDQSNIGIILSPQQLQMHSNFSHFANHKMTSSCSEKSYRRKLNFSANRSTVDSKEEIRMPKENTKVNEFSNGSPAVVIRRHNPFKHRLHTNKDWSKNEEVGSQSSLDTEKSYKNFKEGCDISLLTQKSKDVSVKGLDLVAHSLDTHLKEVKKNMVNQHMEMESSKKKDIQINSTGSPRILLKIKRHSKNTFSSTLEEVDVSSSIHSEYNQAGCSHKSETLKVLQKTTIKDSDNDSVDLLNFTPSPSKKQKSRPRHCQDSINKSMLQEKLTKVGKRRRLDFEHLSNTVTPPERSKSPLFSSPVLSNKFKESLEKKSENRTGSHSPVFKQKHSGPNNSNAINWAVDLRVVLEDINRFKDPENQLDADSQMEDFSSDATYIYDSDVFWLDKKKQVQSELRNSQVTSQEDDVTTSNEYKDLLTFVPKHVSQEKSEDSSWGDICESYIQNTFGKTEHCKVGRTDKEAIVLLSPVKYNSSFNKHKSTNSHSVLKFKGEKRKLYDMAFSEESCTKKIKTS</sequence>
<dbReference type="InterPro" id="IPR038545">
    <property type="entry name" value="Znf_DBF_sf"/>
</dbReference>
<dbReference type="RefSeq" id="XP_055870465.1">
    <property type="nucleotide sequence ID" value="XM_056014490.1"/>
</dbReference>
<feature type="compositionally biased region" description="Polar residues" evidence="6">
    <location>
        <begin position="131"/>
        <end position="144"/>
    </location>
</feature>
<keyword evidence="1" id="KW-0479">Metal-binding</keyword>
<name>A0A9W2Z637_BIOGL</name>
<feature type="compositionally biased region" description="Polar residues" evidence="6">
    <location>
        <begin position="949"/>
        <end position="967"/>
    </location>
</feature>
<evidence type="ECO:0000313" key="9">
    <source>
        <dbReference type="RefSeq" id="XP_055870465.1"/>
    </source>
</evidence>
<evidence type="ECO:0000256" key="2">
    <source>
        <dbReference type="ARBA" id="ARBA00022771"/>
    </source>
</evidence>
<evidence type="ECO:0000313" key="12">
    <source>
        <dbReference type="RefSeq" id="XP_055870482.1"/>
    </source>
</evidence>
<dbReference type="FunFam" id="6.10.250.3410:FF:000001">
    <property type="entry name" value="Protein DBF4 homolog A"/>
    <property type="match status" value="1"/>
</dbReference>